<dbReference type="Proteomes" id="UP000693972">
    <property type="component" value="Unassembled WGS sequence"/>
</dbReference>
<reference evidence="4 5" key="1">
    <citation type="submission" date="2021-07" db="EMBL/GenBank/DDBJ databases">
        <title>Karlodiniumbacter phycospheric gen. nov., sp. nov., a phycosphere bacterium isolated from karlodinium veneficum.</title>
        <authorList>
            <person name="Peng Y."/>
            <person name="Jiang L."/>
            <person name="Lee J."/>
        </authorList>
    </citation>
    <scope>NUCLEOTIDE SEQUENCE [LARGE SCALE GENOMIC DNA]</scope>
    <source>
        <strain evidence="4 5">N5</strain>
    </source>
</reference>
<accession>A0ABS7MTE0</accession>
<evidence type="ECO:0000256" key="2">
    <source>
        <dbReference type="ARBA" id="ARBA00023315"/>
    </source>
</evidence>
<dbReference type="CDD" id="cd04301">
    <property type="entry name" value="NAT_SF"/>
    <property type="match status" value="1"/>
</dbReference>
<keyword evidence="2" id="KW-0012">Acyltransferase</keyword>
<dbReference type="RefSeq" id="WP_257893068.1">
    <property type="nucleotide sequence ID" value="NZ_JAIMBW010000001.1"/>
</dbReference>
<dbReference type="PROSITE" id="PS51186">
    <property type="entry name" value="GNAT"/>
    <property type="match status" value="1"/>
</dbReference>
<feature type="domain" description="N-acetyltransferase" evidence="3">
    <location>
        <begin position="11"/>
        <end position="151"/>
    </location>
</feature>
<evidence type="ECO:0000313" key="5">
    <source>
        <dbReference type="Proteomes" id="UP000693972"/>
    </source>
</evidence>
<proteinExistence type="predicted"/>
<dbReference type="PANTHER" id="PTHR43877:SF5">
    <property type="entry name" value="BLL8307 PROTEIN"/>
    <property type="match status" value="1"/>
</dbReference>
<dbReference type="Gene3D" id="3.40.630.30">
    <property type="match status" value="1"/>
</dbReference>
<dbReference type="PANTHER" id="PTHR43877">
    <property type="entry name" value="AMINOALKYLPHOSPHONATE N-ACETYLTRANSFERASE-RELATED-RELATED"/>
    <property type="match status" value="1"/>
</dbReference>
<organism evidence="4 5">
    <name type="scientific">Gymnodinialimonas phycosphaerae</name>
    <dbReference type="NCBI Taxonomy" id="2841589"/>
    <lineage>
        <taxon>Bacteria</taxon>
        <taxon>Pseudomonadati</taxon>
        <taxon>Pseudomonadota</taxon>
        <taxon>Alphaproteobacteria</taxon>
        <taxon>Rhodobacterales</taxon>
        <taxon>Paracoccaceae</taxon>
        <taxon>Gymnodinialimonas</taxon>
    </lineage>
</organism>
<sequence length="151" mass="16272">MRIALCQPDAPELAPLFASHAVHADGIYPDESNHQMDGAALRAEGTRLWVAWSGDLAVAMGGWKPFDAVAAELKSMHVLQRARGQGAAARIVEAVVEDARAAGRTALFLETGSHEIHAPARRLYEKAGFSYCPPFGAYVDDPNSVFMVRAL</sequence>
<evidence type="ECO:0000313" key="4">
    <source>
        <dbReference type="EMBL" id="MBY4893374.1"/>
    </source>
</evidence>
<dbReference type="EMBL" id="JAIMBW010000001">
    <property type="protein sequence ID" value="MBY4893374.1"/>
    <property type="molecule type" value="Genomic_DNA"/>
</dbReference>
<dbReference type="InterPro" id="IPR050832">
    <property type="entry name" value="Bact_Acetyltransf"/>
</dbReference>
<gene>
    <name evidence="4" type="ORF">KUL25_11425</name>
</gene>
<comment type="caution">
    <text evidence="4">The sequence shown here is derived from an EMBL/GenBank/DDBJ whole genome shotgun (WGS) entry which is preliminary data.</text>
</comment>
<keyword evidence="5" id="KW-1185">Reference proteome</keyword>
<keyword evidence="1" id="KW-0808">Transferase</keyword>
<evidence type="ECO:0000256" key="1">
    <source>
        <dbReference type="ARBA" id="ARBA00022679"/>
    </source>
</evidence>
<dbReference type="InterPro" id="IPR016181">
    <property type="entry name" value="Acyl_CoA_acyltransferase"/>
</dbReference>
<evidence type="ECO:0000259" key="3">
    <source>
        <dbReference type="PROSITE" id="PS51186"/>
    </source>
</evidence>
<protein>
    <submittedName>
        <fullName evidence="4">GNAT family N-acetyltransferase</fullName>
    </submittedName>
</protein>
<dbReference type="Pfam" id="PF00583">
    <property type="entry name" value="Acetyltransf_1"/>
    <property type="match status" value="1"/>
</dbReference>
<dbReference type="SUPFAM" id="SSF55729">
    <property type="entry name" value="Acyl-CoA N-acyltransferases (Nat)"/>
    <property type="match status" value="1"/>
</dbReference>
<name>A0ABS7MTE0_9RHOB</name>
<dbReference type="InterPro" id="IPR000182">
    <property type="entry name" value="GNAT_dom"/>
</dbReference>